<evidence type="ECO:0000259" key="2">
    <source>
        <dbReference type="PROSITE" id="PS50097"/>
    </source>
</evidence>
<dbReference type="InterPro" id="IPR000210">
    <property type="entry name" value="BTB/POZ_dom"/>
</dbReference>
<dbReference type="PROSITE" id="PS50097">
    <property type="entry name" value="BTB"/>
    <property type="match status" value="1"/>
</dbReference>
<organism evidence="4 5">
    <name type="scientific">Acaulospora morrowiae</name>
    <dbReference type="NCBI Taxonomy" id="94023"/>
    <lineage>
        <taxon>Eukaryota</taxon>
        <taxon>Fungi</taxon>
        <taxon>Fungi incertae sedis</taxon>
        <taxon>Mucoromycota</taxon>
        <taxon>Glomeromycotina</taxon>
        <taxon>Glomeromycetes</taxon>
        <taxon>Diversisporales</taxon>
        <taxon>Acaulosporaceae</taxon>
        <taxon>Acaulospora</taxon>
    </lineage>
</organism>
<evidence type="ECO:0000313" key="5">
    <source>
        <dbReference type="Proteomes" id="UP000789342"/>
    </source>
</evidence>
<dbReference type="PROSITE" id="PS51886">
    <property type="entry name" value="TLDC"/>
    <property type="match status" value="1"/>
</dbReference>
<reference evidence="4" key="1">
    <citation type="submission" date="2021-06" db="EMBL/GenBank/DDBJ databases">
        <authorList>
            <person name="Kallberg Y."/>
            <person name="Tangrot J."/>
            <person name="Rosling A."/>
        </authorList>
    </citation>
    <scope>NUCLEOTIDE SEQUENCE</scope>
    <source>
        <strain evidence="4">CL551</strain>
    </source>
</reference>
<dbReference type="SUPFAM" id="SSF54695">
    <property type="entry name" value="POZ domain"/>
    <property type="match status" value="1"/>
</dbReference>
<comment type="caution">
    <text evidence="4">The sequence shown here is derived from an EMBL/GenBank/DDBJ whole genome shotgun (WGS) entry which is preliminary data.</text>
</comment>
<dbReference type="EMBL" id="CAJVPV010000170">
    <property type="protein sequence ID" value="CAG8445477.1"/>
    <property type="molecule type" value="Genomic_DNA"/>
</dbReference>
<dbReference type="Proteomes" id="UP000789342">
    <property type="component" value="Unassembled WGS sequence"/>
</dbReference>
<feature type="domain" description="BTB" evidence="2">
    <location>
        <begin position="25"/>
        <end position="99"/>
    </location>
</feature>
<feature type="domain" description="TLDc" evidence="3">
    <location>
        <begin position="346"/>
        <end position="551"/>
    </location>
</feature>
<feature type="compositionally biased region" description="Basic and acidic residues" evidence="1">
    <location>
        <begin position="592"/>
        <end position="639"/>
    </location>
</feature>
<dbReference type="AlphaFoldDB" id="A0A9N8VBM5"/>
<accession>A0A9N8VBM5</accession>
<dbReference type="Pfam" id="PF07534">
    <property type="entry name" value="TLD"/>
    <property type="match status" value="1"/>
</dbReference>
<sequence>MSKVNNSLVDLVKDISLLLTYGYNYDVIVRCGRKPNEVADFKAHSAILGVRCPYFRTALSLNYATRWNGVMFVRKENIEPHIFRLLMKYFYTSIIDLDTLSLPELMKLLIACDELSLSSVVNRTQSHMIENHSKPLQQDPLNYLTKLNHCSRCSTLKTYLVDQFWRTPTSSFSSPYLNSLNKELIRELFQKQHEGLDEIEIWNRLLEWSVVQANSSLFDPSLLYSLPSGISSLYSLCYDPKNHKEFALNEFESWSEQDCELVKSHISEFINLIRWQEISLEAFNTHVSPYQKLIPASFYAELLTDYTASPDNKSQSQSIFNYHISQSSDYMIFPRNFPIRQYFDTALLSVSHFNTISAWIARKDSDYYNKKPLPYKFTLLYRASKDGFDPQVFHERCDNKGPTIMVSKLYLGGKLIGGYNPLDWKPQGQQMVEGRIGSEASKIETTATTSLSTNNTPKRYSWVTTNDSFLFSFQHLLPTTGIISRVVKSLSQKAVCYDPKSGPGFGAGLDIVVSNRYRTISTWGYSVYPEVQWFLSENHMELEDYEVFSVERDENVEICDEDEVEEREEKEEENDEKEEGEKDEEKDEEELKQERIDENCRKEGGESGKEKEKTKEEVISREDNVSRQHYEIESVYKRD</sequence>
<dbReference type="CDD" id="cd18186">
    <property type="entry name" value="BTB_POZ_ZBTB_KLHL-like"/>
    <property type="match status" value="1"/>
</dbReference>
<protein>
    <submittedName>
        <fullName evidence="4">306_t:CDS:1</fullName>
    </submittedName>
</protein>
<dbReference type="Gene3D" id="3.30.710.10">
    <property type="entry name" value="Potassium Channel Kv1.1, Chain A"/>
    <property type="match status" value="1"/>
</dbReference>
<dbReference type="InterPro" id="IPR011333">
    <property type="entry name" value="SKP1/BTB/POZ_sf"/>
</dbReference>
<dbReference type="InterPro" id="IPR006571">
    <property type="entry name" value="TLDc_dom"/>
</dbReference>
<name>A0A9N8VBM5_9GLOM</name>
<dbReference type="OrthoDB" id="25620at2759"/>
<feature type="region of interest" description="Disordered" evidence="1">
    <location>
        <begin position="560"/>
        <end position="639"/>
    </location>
</feature>
<proteinExistence type="predicted"/>
<keyword evidence="5" id="KW-1185">Reference proteome</keyword>
<gene>
    <name evidence="4" type="ORF">AMORRO_LOCUS579</name>
</gene>
<dbReference type="Pfam" id="PF00651">
    <property type="entry name" value="BTB"/>
    <property type="match status" value="1"/>
</dbReference>
<feature type="compositionally biased region" description="Acidic residues" evidence="1">
    <location>
        <begin position="560"/>
        <end position="591"/>
    </location>
</feature>
<evidence type="ECO:0000313" key="4">
    <source>
        <dbReference type="EMBL" id="CAG8445477.1"/>
    </source>
</evidence>
<evidence type="ECO:0000259" key="3">
    <source>
        <dbReference type="PROSITE" id="PS51886"/>
    </source>
</evidence>
<dbReference type="SMART" id="SM00225">
    <property type="entry name" value="BTB"/>
    <property type="match status" value="1"/>
</dbReference>
<evidence type="ECO:0000256" key="1">
    <source>
        <dbReference type="SAM" id="MobiDB-lite"/>
    </source>
</evidence>